<dbReference type="OrthoDB" id="10549396at2759"/>
<name>D8TK84_VOLCA</name>
<keyword evidence="1" id="KW-0732">Signal</keyword>
<dbReference type="AlphaFoldDB" id="D8TK84"/>
<dbReference type="InParanoid" id="D8TK84"/>
<evidence type="ECO:0000313" key="3">
    <source>
        <dbReference type="Proteomes" id="UP000001058"/>
    </source>
</evidence>
<keyword evidence="3" id="KW-1185">Reference proteome</keyword>
<feature type="signal peptide" evidence="1">
    <location>
        <begin position="1"/>
        <end position="25"/>
    </location>
</feature>
<dbReference type="PROSITE" id="PS51257">
    <property type="entry name" value="PROKAR_LIPOPROTEIN"/>
    <property type="match status" value="1"/>
</dbReference>
<accession>D8TK84</accession>
<organism evidence="3">
    <name type="scientific">Volvox carteri f. nagariensis</name>
    <dbReference type="NCBI Taxonomy" id="3068"/>
    <lineage>
        <taxon>Eukaryota</taxon>
        <taxon>Viridiplantae</taxon>
        <taxon>Chlorophyta</taxon>
        <taxon>core chlorophytes</taxon>
        <taxon>Chlorophyceae</taxon>
        <taxon>CS clade</taxon>
        <taxon>Chlamydomonadales</taxon>
        <taxon>Volvocaceae</taxon>
        <taxon>Volvox</taxon>
    </lineage>
</organism>
<sequence>MAAIRWTAAVAAVLVMSCLTRSSSSGESGESVESVEPGMMVGLISSLELHETRYYLNHEQSPRAVYRLVFCANVSRKDIPMGSLVTVSYDKILDGVMYSCTVPSEPMAAGLQSSSRGRLLLLGEAITTPTAPRILVYTASFCGHDKQASITQELAWCVACGVSCRSGHWPRS</sequence>
<dbReference type="GeneID" id="9624673"/>
<protein>
    <submittedName>
        <fullName evidence="2">Uncharacterized protein</fullName>
    </submittedName>
</protein>
<gene>
    <name evidence="2" type="ORF">VOLCADRAFT_87124</name>
</gene>
<dbReference type="Proteomes" id="UP000001058">
    <property type="component" value="Unassembled WGS sequence"/>
</dbReference>
<evidence type="ECO:0000313" key="2">
    <source>
        <dbReference type="EMBL" id="EFJ52017.1"/>
    </source>
</evidence>
<feature type="chain" id="PRO_5003123654" evidence="1">
    <location>
        <begin position="26"/>
        <end position="172"/>
    </location>
</feature>
<dbReference type="RefSeq" id="XP_002946791.1">
    <property type="nucleotide sequence ID" value="XM_002946745.1"/>
</dbReference>
<evidence type="ECO:0000256" key="1">
    <source>
        <dbReference type="SAM" id="SignalP"/>
    </source>
</evidence>
<dbReference type="EMBL" id="GL378325">
    <property type="protein sequence ID" value="EFJ52017.1"/>
    <property type="molecule type" value="Genomic_DNA"/>
</dbReference>
<reference evidence="2 3" key="1">
    <citation type="journal article" date="2010" name="Science">
        <title>Genomic analysis of organismal complexity in the multicellular green alga Volvox carteri.</title>
        <authorList>
            <person name="Prochnik S.E."/>
            <person name="Umen J."/>
            <person name="Nedelcu A.M."/>
            <person name="Hallmann A."/>
            <person name="Miller S.M."/>
            <person name="Nishii I."/>
            <person name="Ferris P."/>
            <person name="Kuo A."/>
            <person name="Mitros T."/>
            <person name="Fritz-Laylin L.K."/>
            <person name="Hellsten U."/>
            <person name="Chapman J."/>
            <person name="Simakov O."/>
            <person name="Rensing S.A."/>
            <person name="Terry A."/>
            <person name="Pangilinan J."/>
            <person name="Kapitonov V."/>
            <person name="Jurka J."/>
            <person name="Salamov A."/>
            <person name="Shapiro H."/>
            <person name="Schmutz J."/>
            <person name="Grimwood J."/>
            <person name="Lindquist E."/>
            <person name="Lucas S."/>
            <person name="Grigoriev I.V."/>
            <person name="Schmitt R."/>
            <person name="Kirk D."/>
            <person name="Rokhsar D.S."/>
        </authorList>
    </citation>
    <scope>NUCLEOTIDE SEQUENCE [LARGE SCALE GENOMIC DNA]</scope>
    <source>
        <strain evidence="3">f. Nagariensis / Eve</strain>
    </source>
</reference>
<dbReference type="KEGG" id="vcn:VOLCADRAFT_87124"/>
<proteinExistence type="predicted"/>